<dbReference type="AlphaFoldDB" id="A0A9D2LZV1"/>
<proteinExistence type="predicted"/>
<dbReference type="Proteomes" id="UP000824214">
    <property type="component" value="Unassembled WGS sequence"/>
</dbReference>
<gene>
    <name evidence="1" type="ORF">H9942_09010</name>
</gene>
<evidence type="ECO:0000313" key="1">
    <source>
        <dbReference type="EMBL" id="HJB38191.1"/>
    </source>
</evidence>
<name>A0A9D2LZV1_9FIRM</name>
<reference evidence="1" key="2">
    <citation type="submission" date="2021-04" db="EMBL/GenBank/DDBJ databases">
        <authorList>
            <person name="Gilroy R."/>
        </authorList>
    </citation>
    <scope>NUCLEOTIDE SEQUENCE</scope>
    <source>
        <strain evidence="1">ChiBcolR8-3208</strain>
    </source>
</reference>
<organism evidence="1 2">
    <name type="scientific">Candidatus Acutalibacter ornithocaccae</name>
    <dbReference type="NCBI Taxonomy" id="2838416"/>
    <lineage>
        <taxon>Bacteria</taxon>
        <taxon>Bacillati</taxon>
        <taxon>Bacillota</taxon>
        <taxon>Clostridia</taxon>
        <taxon>Eubacteriales</taxon>
        <taxon>Acutalibacteraceae</taxon>
        <taxon>Acutalibacter</taxon>
    </lineage>
</organism>
<protein>
    <submittedName>
        <fullName evidence="1">Uncharacterized protein</fullName>
    </submittedName>
</protein>
<dbReference type="EMBL" id="DWXZ01000195">
    <property type="protein sequence ID" value="HJB38191.1"/>
    <property type="molecule type" value="Genomic_DNA"/>
</dbReference>
<reference evidence="1" key="1">
    <citation type="journal article" date="2021" name="PeerJ">
        <title>Extensive microbial diversity within the chicken gut microbiome revealed by metagenomics and culture.</title>
        <authorList>
            <person name="Gilroy R."/>
            <person name="Ravi A."/>
            <person name="Getino M."/>
            <person name="Pursley I."/>
            <person name="Horton D.L."/>
            <person name="Alikhan N.F."/>
            <person name="Baker D."/>
            <person name="Gharbi K."/>
            <person name="Hall N."/>
            <person name="Watson M."/>
            <person name="Adriaenssens E.M."/>
            <person name="Foster-Nyarko E."/>
            <person name="Jarju S."/>
            <person name="Secka A."/>
            <person name="Antonio M."/>
            <person name="Oren A."/>
            <person name="Chaudhuri R.R."/>
            <person name="La Ragione R."/>
            <person name="Hildebrand F."/>
            <person name="Pallen M.J."/>
        </authorList>
    </citation>
    <scope>NUCLEOTIDE SEQUENCE</scope>
    <source>
        <strain evidence="1">ChiBcolR8-3208</strain>
    </source>
</reference>
<accession>A0A9D2LZV1</accession>
<sequence>MDLFPAVTDPTGAITQPGSQTIALQPGDYLVSYKVSATLSQPGYMQVTPSYGGAPHLEYGVYFATTATGSSAVGSAHFILPAPSATTFSLTYSGSVPAQNGEINLTFLRLRRPD</sequence>
<comment type="caution">
    <text evidence="1">The sequence shown here is derived from an EMBL/GenBank/DDBJ whole genome shotgun (WGS) entry which is preliminary data.</text>
</comment>
<evidence type="ECO:0000313" key="2">
    <source>
        <dbReference type="Proteomes" id="UP000824214"/>
    </source>
</evidence>